<dbReference type="EMBL" id="CM042035">
    <property type="protein sequence ID" value="KAI3756665.1"/>
    <property type="molecule type" value="Genomic_DNA"/>
</dbReference>
<accession>A0ACB9EDC0</accession>
<reference evidence="2" key="1">
    <citation type="journal article" date="2022" name="Mol. Ecol. Resour.">
        <title>The genomes of chicory, endive, great burdock and yacon provide insights into Asteraceae palaeo-polyploidization history and plant inulin production.</title>
        <authorList>
            <person name="Fan W."/>
            <person name="Wang S."/>
            <person name="Wang H."/>
            <person name="Wang A."/>
            <person name="Jiang F."/>
            <person name="Liu H."/>
            <person name="Zhao H."/>
            <person name="Xu D."/>
            <person name="Zhang Y."/>
        </authorList>
    </citation>
    <scope>NUCLEOTIDE SEQUENCE [LARGE SCALE GENOMIC DNA]</scope>
    <source>
        <strain evidence="2">cv. Yunnan</strain>
    </source>
</reference>
<protein>
    <submittedName>
        <fullName evidence="1">Uncharacterized protein</fullName>
    </submittedName>
</protein>
<comment type="caution">
    <text evidence="1">The sequence shown here is derived from an EMBL/GenBank/DDBJ whole genome shotgun (WGS) entry which is preliminary data.</text>
</comment>
<dbReference type="Proteomes" id="UP001056120">
    <property type="component" value="Linkage Group LG18"/>
</dbReference>
<reference evidence="1 2" key="2">
    <citation type="journal article" date="2022" name="Mol. Ecol. Resour.">
        <title>The genomes of chicory, endive, great burdock and yacon provide insights into Asteraceae paleo-polyploidization history and plant inulin production.</title>
        <authorList>
            <person name="Fan W."/>
            <person name="Wang S."/>
            <person name="Wang H."/>
            <person name="Wang A."/>
            <person name="Jiang F."/>
            <person name="Liu H."/>
            <person name="Zhao H."/>
            <person name="Xu D."/>
            <person name="Zhang Y."/>
        </authorList>
    </citation>
    <scope>NUCLEOTIDE SEQUENCE [LARGE SCALE GENOMIC DNA]</scope>
    <source>
        <strain evidence="2">cv. Yunnan</strain>
        <tissue evidence="1">Leaves</tissue>
    </source>
</reference>
<evidence type="ECO:0000313" key="1">
    <source>
        <dbReference type="EMBL" id="KAI3756665.1"/>
    </source>
</evidence>
<evidence type="ECO:0000313" key="2">
    <source>
        <dbReference type="Proteomes" id="UP001056120"/>
    </source>
</evidence>
<name>A0ACB9EDC0_9ASTR</name>
<sequence length="178" mass="19452">MSNEDGSGRLPGPTPSFTLHDVKLNAFNFSTATSSLTSNLQITISYGNPSFEAGIYFEQFDVYASYKTQQITLPTMIPPTYLGLNENNTPWSTYLNGTEVPVPPDVAASLARDVTAGELWIDVKANGRLRSKNAWIRTARYRVKVICPAYIMLGNKNGSNAVGSAVHLQPFVEGCRIS</sequence>
<keyword evidence="2" id="KW-1185">Reference proteome</keyword>
<proteinExistence type="predicted"/>
<organism evidence="1 2">
    <name type="scientific">Smallanthus sonchifolius</name>
    <dbReference type="NCBI Taxonomy" id="185202"/>
    <lineage>
        <taxon>Eukaryota</taxon>
        <taxon>Viridiplantae</taxon>
        <taxon>Streptophyta</taxon>
        <taxon>Embryophyta</taxon>
        <taxon>Tracheophyta</taxon>
        <taxon>Spermatophyta</taxon>
        <taxon>Magnoliopsida</taxon>
        <taxon>eudicotyledons</taxon>
        <taxon>Gunneridae</taxon>
        <taxon>Pentapetalae</taxon>
        <taxon>asterids</taxon>
        <taxon>campanulids</taxon>
        <taxon>Asterales</taxon>
        <taxon>Asteraceae</taxon>
        <taxon>Asteroideae</taxon>
        <taxon>Heliantheae alliance</taxon>
        <taxon>Millerieae</taxon>
        <taxon>Smallanthus</taxon>
    </lineage>
</organism>
<gene>
    <name evidence="1" type="ORF">L1987_56487</name>
</gene>